<dbReference type="EMBL" id="RBWV01000011">
    <property type="protein sequence ID" value="RKS75218.1"/>
    <property type="molecule type" value="Genomic_DNA"/>
</dbReference>
<evidence type="ECO:0000256" key="3">
    <source>
        <dbReference type="ARBA" id="ARBA00020218"/>
    </source>
</evidence>
<reference evidence="7 8" key="1">
    <citation type="submission" date="2018-10" db="EMBL/GenBank/DDBJ databases">
        <title>Genomic Encyclopedia of Archaeal and Bacterial Type Strains, Phase II (KMG-II): from individual species to whole genera.</title>
        <authorList>
            <person name="Goeker M."/>
        </authorList>
    </citation>
    <scope>NUCLEOTIDE SEQUENCE [LARGE SCALE GENOMIC DNA]</scope>
    <source>
        <strain evidence="7 8">RP-AC37</strain>
    </source>
</reference>
<evidence type="ECO:0000256" key="1">
    <source>
        <dbReference type="ARBA" id="ARBA00005101"/>
    </source>
</evidence>
<dbReference type="InterPro" id="IPR023801">
    <property type="entry name" value="His_deacetylse_dom"/>
</dbReference>
<dbReference type="InParanoid" id="A0A420XPM2"/>
<comment type="similarity">
    <text evidence="2">Belongs to the histone deacetylase family.</text>
</comment>
<dbReference type="GO" id="GO:0004407">
    <property type="term" value="F:histone deacetylase activity"/>
    <property type="evidence" value="ECO:0007669"/>
    <property type="project" value="TreeGrafter"/>
</dbReference>
<dbReference type="GO" id="GO:0040029">
    <property type="term" value="P:epigenetic regulation of gene expression"/>
    <property type="evidence" value="ECO:0007669"/>
    <property type="project" value="TreeGrafter"/>
</dbReference>
<dbReference type="SUPFAM" id="SSF52768">
    <property type="entry name" value="Arginase/deacetylase"/>
    <property type="match status" value="1"/>
</dbReference>
<dbReference type="InterPro" id="IPR023696">
    <property type="entry name" value="Ureohydrolase_dom_sf"/>
</dbReference>
<dbReference type="InterPro" id="IPR037138">
    <property type="entry name" value="His_deacetylse_dom_sf"/>
</dbReference>
<dbReference type="UniPathway" id="UPA00040"/>
<comment type="caution">
    <text evidence="7">The sequence shown here is derived from an EMBL/GenBank/DDBJ whole genome shotgun (WGS) entry which is preliminary data.</text>
</comment>
<evidence type="ECO:0000259" key="6">
    <source>
        <dbReference type="Pfam" id="PF00850"/>
    </source>
</evidence>
<dbReference type="InterPro" id="IPR000286">
    <property type="entry name" value="HDACs"/>
</dbReference>
<dbReference type="CDD" id="cd09994">
    <property type="entry name" value="HDAC_AcuC_like"/>
    <property type="match status" value="1"/>
</dbReference>
<name>A0A420XPM2_9ACTN</name>
<accession>A0A420XPM2</accession>
<comment type="pathway">
    <text evidence="1">Ketone degradation; acetoin degradation.</text>
</comment>
<evidence type="ECO:0000313" key="8">
    <source>
        <dbReference type="Proteomes" id="UP000281955"/>
    </source>
</evidence>
<sequence length="413" mass="43792">MTATAHRADQVRDPQPGRDDPGGAPTTEVSWDEGFLDYDFGPGHPMSPVRLDLAMRLARELGVLDGVTTTTAPPADDRLLALVHGDDFVAEVKKAGAAPWRADGSRGVGSDDTPAFADMHAVSTRYVGATVQAAERLWRGDTLHAVNLAGGMHHSMPGSASGFCVYNDVAIAITRLLELGATRVAYVDVDVHHGDGVETAFYDDPRVLTVSVHESGVSLFPGTGFPGSSGTGAAEGSAVNVALPAGTGDAGWLRAFDAVVPPLLEDFAPQVLVTQHGADSHLEDPLAHLRLSLDAQRRSYAMLHDLAHRHAGGRWLATGGGGYEVLDVVPRAWAHLLGIALHRPIDPATPTPEGWRHYVSSRFGRTPAQRMTDGADAGFRPWSEGYDPADPVDQAVLATRTAVFPSRGLDPQL</sequence>
<feature type="region of interest" description="Disordered" evidence="5">
    <location>
        <begin position="1"/>
        <end position="30"/>
    </location>
</feature>
<evidence type="ECO:0000256" key="4">
    <source>
        <dbReference type="ARBA" id="ARBA00022627"/>
    </source>
</evidence>
<dbReference type="Proteomes" id="UP000281955">
    <property type="component" value="Unassembled WGS sequence"/>
</dbReference>
<dbReference type="PRINTS" id="PR01272">
    <property type="entry name" value="ACUCPROTEIN"/>
</dbReference>
<feature type="domain" description="Histone deacetylase" evidence="6">
    <location>
        <begin position="44"/>
        <end position="337"/>
    </location>
</feature>
<dbReference type="PRINTS" id="PR01270">
    <property type="entry name" value="HDASUPER"/>
</dbReference>
<feature type="compositionally biased region" description="Basic and acidic residues" evidence="5">
    <location>
        <begin position="1"/>
        <end position="21"/>
    </location>
</feature>
<evidence type="ECO:0000256" key="5">
    <source>
        <dbReference type="SAM" id="MobiDB-lite"/>
    </source>
</evidence>
<evidence type="ECO:0000313" key="7">
    <source>
        <dbReference type="EMBL" id="RKS75218.1"/>
    </source>
</evidence>
<dbReference type="AlphaFoldDB" id="A0A420XPM2"/>
<dbReference type="InterPro" id="IPR003085">
    <property type="entry name" value="AcuC"/>
</dbReference>
<dbReference type="PANTHER" id="PTHR10625:SF10">
    <property type="entry name" value="HISTONE DEACETYLASE HDAC1"/>
    <property type="match status" value="1"/>
</dbReference>
<gene>
    <name evidence="7" type="ORF">CLV35_1677</name>
</gene>
<protein>
    <recommendedName>
        <fullName evidence="3">Acetoin utilization protein AcuC</fullName>
    </recommendedName>
</protein>
<keyword evidence="8" id="KW-1185">Reference proteome</keyword>
<dbReference type="Gene3D" id="3.40.800.20">
    <property type="entry name" value="Histone deacetylase domain"/>
    <property type="match status" value="1"/>
</dbReference>
<keyword evidence="4" id="KW-0006">Acetoin catabolism</keyword>
<dbReference type="PANTHER" id="PTHR10625">
    <property type="entry name" value="HISTONE DEACETYLASE HDAC1-RELATED"/>
    <property type="match status" value="1"/>
</dbReference>
<dbReference type="GO" id="GO:0045150">
    <property type="term" value="P:acetoin catabolic process"/>
    <property type="evidence" value="ECO:0007669"/>
    <property type="project" value="UniProtKB-UniPathway"/>
</dbReference>
<evidence type="ECO:0000256" key="2">
    <source>
        <dbReference type="ARBA" id="ARBA00005947"/>
    </source>
</evidence>
<dbReference type="Pfam" id="PF00850">
    <property type="entry name" value="Hist_deacetyl"/>
    <property type="match status" value="1"/>
</dbReference>
<organism evidence="7 8">
    <name type="scientific">Motilibacter peucedani</name>
    <dbReference type="NCBI Taxonomy" id="598650"/>
    <lineage>
        <taxon>Bacteria</taxon>
        <taxon>Bacillati</taxon>
        <taxon>Actinomycetota</taxon>
        <taxon>Actinomycetes</taxon>
        <taxon>Motilibacterales</taxon>
        <taxon>Motilibacteraceae</taxon>
        <taxon>Motilibacter</taxon>
    </lineage>
</organism>
<proteinExistence type="inferred from homology"/>